<name>A0A1F4XLI0_9BACT</name>
<dbReference type="InterPro" id="IPR002307">
    <property type="entry name" value="Tyr-tRNA-ligase"/>
</dbReference>
<dbReference type="GO" id="GO:0005829">
    <property type="term" value="C:cytosol"/>
    <property type="evidence" value="ECO:0007669"/>
    <property type="project" value="TreeGrafter"/>
</dbReference>
<dbReference type="GO" id="GO:0006437">
    <property type="term" value="P:tyrosyl-tRNA aminoacylation"/>
    <property type="evidence" value="ECO:0007669"/>
    <property type="project" value="UniProtKB-UniRule"/>
</dbReference>
<dbReference type="InterPro" id="IPR002942">
    <property type="entry name" value="S4_RNA-bd"/>
</dbReference>
<dbReference type="NCBIfam" id="TIGR00234">
    <property type="entry name" value="tyrS"/>
    <property type="match status" value="1"/>
</dbReference>
<dbReference type="InterPro" id="IPR014729">
    <property type="entry name" value="Rossmann-like_a/b/a_fold"/>
</dbReference>
<evidence type="ECO:0000256" key="9">
    <source>
        <dbReference type="ARBA" id="ARBA00048248"/>
    </source>
</evidence>
<keyword evidence="5 10" id="KW-0067">ATP-binding</keyword>
<dbReference type="Pfam" id="PF00579">
    <property type="entry name" value="tRNA-synt_1b"/>
    <property type="match status" value="1"/>
</dbReference>
<sequence length="400" mass="45488">MAKLTDTQIAELLSRGTAEVIVYEDLKKKLLSGKKLRIKLGIDPTGSDLHIGHAVVLRKLRQFQDLGHHVILLVGNFTGKIGDPTDKNETRKQLTDEEVAANLQNYLIQAGKILKLDKLEVVYNADWLSHMSFEEVVGLAANFTVQQMLERDMFEKRMKEGKPIHLHEFFYPLMQGYDSVVLRADLELGGTDQKFNCLAGRVLQRAHNEEPQNVLITPILEGLDGKEKMSKSLNNYIGIMEPPEEQYGKVMSIQDELILRYFELATDVPLEEIRHIGEDLEAGTNPRDVKMRLAREIVGMYHDKEAAQMAEKHFIQLFQKKEIPDEIPVYKLGAKEINLIEAIFQSGIEGSKSQIKRLIEQGGVKLNQETIKDKDYAFIPGKKPIIVQVGKRKFIQFVAE</sequence>
<evidence type="ECO:0000256" key="3">
    <source>
        <dbReference type="ARBA" id="ARBA00022598"/>
    </source>
</evidence>
<keyword evidence="7 10" id="KW-0648">Protein biosynthesis</keyword>
<proteinExistence type="inferred from homology"/>
<evidence type="ECO:0000256" key="10">
    <source>
        <dbReference type="HAMAP-Rule" id="MF_02007"/>
    </source>
</evidence>
<dbReference type="Proteomes" id="UP000177614">
    <property type="component" value="Unassembled WGS sequence"/>
</dbReference>
<comment type="function">
    <text evidence="10">Catalyzes the attachment of tyrosine to tRNA(Tyr) in a two-step reaction: tyrosine is first activated by ATP to form Tyr-AMP and then transferred to the acceptor end of tRNA(Tyr).</text>
</comment>
<dbReference type="STRING" id="1817814.A2V81_00040"/>
<dbReference type="GO" id="GO:0005524">
    <property type="term" value="F:ATP binding"/>
    <property type="evidence" value="ECO:0007669"/>
    <property type="project" value="UniProtKB-UniRule"/>
</dbReference>
<dbReference type="FunFam" id="1.10.240.10:FF:000006">
    <property type="entry name" value="Tyrosine--tRNA ligase"/>
    <property type="match status" value="1"/>
</dbReference>
<dbReference type="PANTHER" id="PTHR11766:SF1">
    <property type="entry name" value="TYROSINE--TRNA LIGASE"/>
    <property type="match status" value="1"/>
</dbReference>
<dbReference type="Gene3D" id="3.10.290.10">
    <property type="entry name" value="RNA-binding S4 domain"/>
    <property type="match status" value="1"/>
</dbReference>
<dbReference type="InterPro" id="IPR024108">
    <property type="entry name" value="Tyr-tRNA-ligase_bac_2"/>
</dbReference>
<dbReference type="InterPro" id="IPR002305">
    <property type="entry name" value="aa-tRNA-synth_Ic"/>
</dbReference>
<evidence type="ECO:0000256" key="2">
    <source>
        <dbReference type="ARBA" id="ARBA00022490"/>
    </source>
</evidence>
<evidence type="ECO:0000259" key="12">
    <source>
        <dbReference type="SMART" id="SM00363"/>
    </source>
</evidence>
<dbReference type="GO" id="GO:0004831">
    <property type="term" value="F:tyrosine-tRNA ligase activity"/>
    <property type="evidence" value="ECO:0007669"/>
    <property type="project" value="UniProtKB-UniRule"/>
</dbReference>
<dbReference type="PROSITE" id="PS50889">
    <property type="entry name" value="S4"/>
    <property type="match status" value="1"/>
</dbReference>
<reference evidence="13 14" key="1">
    <citation type="journal article" date="2016" name="Nat. Commun.">
        <title>Thousands of microbial genomes shed light on interconnected biogeochemical processes in an aquifer system.</title>
        <authorList>
            <person name="Anantharaman K."/>
            <person name="Brown C.T."/>
            <person name="Hug L.A."/>
            <person name="Sharon I."/>
            <person name="Castelle C.J."/>
            <person name="Probst A.J."/>
            <person name="Thomas B.C."/>
            <person name="Singh A."/>
            <person name="Wilkins M.J."/>
            <person name="Karaoz U."/>
            <person name="Brodie E.L."/>
            <person name="Williams K.H."/>
            <person name="Hubbard S.S."/>
            <person name="Banfield J.F."/>
        </authorList>
    </citation>
    <scope>NUCLEOTIDE SEQUENCE [LARGE SCALE GENOMIC DNA]</scope>
</reference>
<dbReference type="SUPFAM" id="SSF55174">
    <property type="entry name" value="Alpha-L RNA-binding motif"/>
    <property type="match status" value="1"/>
</dbReference>
<evidence type="ECO:0000256" key="4">
    <source>
        <dbReference type="ARBA" id="ARBA00022741"/>
    </source>
</evidence>
<evidence type="ECO:0000256" key="1">
    <source>
        <dbReference type="ARBA" id="ARBA00011738"/>
    </source>
</evidence>
<comment type="caution">
    <text evidence="13">The sequence shown here is derived from an EMBL/GenBank/DDBJ whole genome shotgun (WGS) entry which is preliminary data.</text>
</comment>
<dbReference type="FunFam" id="3.40.50.620:FF:000061">
    <property type="entry name" value="Tyrosine--tRNA ligase"/>
    <property type="match status" value="1"/>
</dbReference>
<evidence type="ECO:0000256" key="6">
    <source>
        <dbReference type="ARBA" id="ARBA00022884"/>
    </source>
</evidence>
<dbReference type="PRINTS" id="PR01040">
    <property type="entry name" value="TRNASYNTHTYR"/>
</dbReference>
<dbReference type="CDD" id="cd00165">
    <property type="entry name" value="S4"/>
    <property type="match status" value="1"/>
</dbReference>
<comment type="subunit">
    <text evidence="1 10">Homodimer.</text>
</comment>
<dbReference type="InterPro" id="IPR054608">
    <property type="entry name" value="SYY-like_C"/>
</dbReference>
<evidence type="ECO:0000256" key="11">
    <source>
        <dbReference type="PROSITE-ProRule" id="PRU00182"/>
    </source>
</evidence>
<feature type="short sequence motif" description="'KMSKS' region" evidence="10">
    <location>
        <begin position="228"/>
        <end position="232"/>
    </location>
</feature>
<evidence type="ECO:0000256" key="8">
    <source>
        <dbReference type="ARBA" id="ARBA00023146"/>
    </source>
</evidence>
<evidence type="ECO:0000256" key="5">
    <source>
        <dbReference type="ARBA" id="ARBA00022840"/>
    </source>
</evidence>
<comment type="similarity">
    <text evidence="10">Belongs to the class-I aminoacyl-tRNA synthetase family. TyrS type 2 subfamily.</text>
</comment>
<evidence type="ECO:0000313" key="14">
    <source>
        <dbReference type="Proteomes" id="UP000177614"/>
    </source>
</evidence>
<dbReference type="HAMAP" id="MF_02007">
    <property type="entry name" value="Tyr_tRNA_synth_type2"/>
    <property type="match status" value="1"/>
</dbReference>
<accession>A0A1F4XLI0</accession>
<keyword evidence="8 10" id="KW-0030">Aminoacyl-tRNA synthetase</keyword>
<feature type="domain" description="RNA-binding S4" evidence="12">
    <location>
        <begin position="337"/>
        <end position="400"/>
    </location>
</feature>
<dbReference type="CDD" id="cd00805">
    <property type="entry name" value="TyrRS_core"/>
    <property type="match status" value="1"/>
</dbReference>
<keyword evidence="4 10" id="KW-0547">Nucleotide-binding</keyword>
<dbReference type="InterPro" id="IPR036986">
    <property type="entry name" value="S4_RNA-bd_sf"/>
</dbReference>
<dbReference type="Pfam" id="PF22421">
    <property type="entry name" value="SYY_C-terminal"/>
    <property type="match status" value="1"/>
</dbReference>
<gene>
    <name evidence="10" type="primary">tyrS</name>
    <name evidence="13" type="ORF">A2V81_00040</name>
</gene>
<keyword evidence="3 10" id="KW-0436">Ligase</keyword>
<dbReference type="EC" id="6.1.1.1" evidence="10"/>
<dbReference type="PANTHER" id="PTHR11766">
    <property type="entry name" value="TYROSYL-TRNA SYNTHETASE"/>
    <property type="match status" value="1"/>
</dbReference>
<feature type="short sequence motif" description="'HIGH' region" evidence="10">
    <location>
        <begin position="44"/>
        <end position="53"/>
    </location>
</feature>
<dbReference type="EMBL" id="MEWR01000006">
    <property type="protein sequence ID" value="OGC82444.1"/>
    <property type="molecule type" value="Genomic_DNA"/>
</dbReference>
<feature type="binding site" evidence="10">
    <location>
        <position position="231"/>
    </location>
    <ligand>
        <name>ATP</name>
        <dbReference type="ChEBI" id="CHEBI:30616"/>
    </ligand>
</feature>
<comment type="subcellular location">
    <subcellularLocation>
        <location evidence="10">Cytoplasm</location>
    </subcellularLocation>
</comment>
<keyword evidence="2 10" id="KW-0963">Cytoplasm</keyword>
<protein>
    <recommendedName>
        <fullName evidence="10">Tyrosine--tRNA ligase</fullName>
        <ecNumber evidence="10">6.1.1.1</ecNumber>
    </recommendedName>
    <alternativeName>
        <fullName evidence="10">Tyrosyl-tRNA synthetase</fullName>
        <shortName evidence="10">TyrRS</shortName>
    </alternativeName>
</protein>
<dbReference type="SMART" id="SM00363">
    <property type="entry name" value="S4"/>
    <property type="match status" value="1"/>
</dbReference>
<comment type="catalytic activity">
    <reaction evidence="9 10">
        <text>tRNA(Tyr) + L-tyrosine + ATP = L-tyrosyl-tRNA(Tyr) + AMP + diphosphate + H(+)</text>
        <dbReference type="Rhea" id="RHEA:10220"/>
        <dbReference type="Rhea" id="RHEA-COMP:9706"/>
        <dbReference type="Rhea" id="RHEA-COMP:9707"/>
        <dbReference type="ChEBI" id="CHEBI:15378"/>
        <dbReference type="ChEBI" id="CHEBI:30616"/>
        <dbReference type="ChEBI" id="CHEBI:33019"/>
        <dbReference type="ChEBI" id="CHEBI:58315"/>
        <dbReference type="ChEBI" id="CHEBI:78442"/>
        <dbReference type="ChEBI" id="CHEBI:78536"/>
        <dbReference type="ChEBI" id="CHEBI:456215"/>
        <dbReference type="EC" id="6.1.1.1"/>
    </reaction>
</comment>
<dbReference type="AlphaFoldDB" id="A0A1F4XLI0"/>
<evidence type="ECO:0000256" key="7">
    <source>
        <dbReference type="ARBA" id="ARBA00022917"/>
    </source>
</evidence>
<dbReference type="SUPFAM" id="SSF52374">
    <property type="entry name" value="Nucleotidylyl transferase"/>
    <property type="match status" value="1"/>
</dbReference>
<dbReference type="Gene3D" id="3.40.50.620">
    <property type="entry name" value="HUPs"/>
    <property type="match status" value="1"/>
</dbReference>
<dbReference type="InterPro" id="IPR024088">
    <property type="entry name" value="Tyr-tRNA-ligase_bac-type"/>
</dbReference>
<keyword evidence="6 11" id="KW-0694">RNA-binding</keyword>
<dbReference type="GO" id="GO:0003723">
    <property type="term" value="F:RNA binding"/>
    <property type="evidence" value="ECO:0007669"/>
    <property type="project" value="UniProtKB-KW"/>
</dbReference>
<organism evidence="13 14">
    <name type="scientific">Candidatus Abawacabacteria bacterium RBG_16_42_10</name>
    <dbReference type="NCBI Taxonomy" id="1817814"/>
    <lineage>
        <taxon>Bacteria</taxon>
        <taxon>Candidatus Abawacaibacteriota</taxon>
    </lineage>
</organism>
<dbReference type="Gene3D" id="1.10.240.10">
    <property type="entry name" value="Tyrosyl-Transfer RNA Synthetase"/>
    <property type="match status" value="1"/>
</dbReference>
<evidence type="ECO:0000313" key="13">
    <source>
        <dbReference type="EMBL" id="OGC82444.1"/>
    </source>
</evidence>